<gene>
    <name evidence="1" type="ORF">AWU65_08600</name>
</gene>
<comment type="caution">
    <text evidence="1">The sequence shown here is derived from an EMBL/GenBank/DDBJ whole genome shotgun (WGS) entry which is preliminary data.</text>
</comment>
<evidence type="ECO:0000313" key="2">
    <source>
        <dbReference type="Proteomes" id="UP000076796"/>
    </source>
</evidence>
<dbReference type="Proteomes" id="UP000076796">
    <property type="component" value="Unassembled WGS sequence"/>
</dbReference>
<name>A0A163IHL1_9BACL</name>
<reference evidence="1" key="1">
    <citation type="journal article" date="2016" name="Genome Announc.">
        <title>Draft genomes of two strains of Paenibacillus glucanolyticus with capability to degrade lignocellulose.</title>
        <authorList>
            <person name="Mathews S.L."/>
            <person name="Pawlak J."/>
            <person name="Grunden A.M."/>
        </authorList>
    </citation>
    <scope>NUCLEOTIDE SEQUENCE [LARGE SCALE GENOMIC DNA]</scope>
    <source>
        <strain evidence="1">SLM1</strain>
    </source>
</reference>
<proteinExistence type="predicted"/>
<sequence length="63" mass="7072">MLNFRGIMPKVSDQVRMHMSIRMYLTEAARGGIRGHLSDISLPKKPEPSMAPVGLYKLDIDSD</sequence>
<dbReference type="EMBL" id="LWMH01000001">
    <property type="protein sequence ID" value="KZS45971.1"/>
    <property type="molecule type" value="Genomic_DNA"/>
</dbReference>
<accession>A0A163IHL1</accession>
<dbReference type="AlphaFoldDB" id="A0A163IHL1"/>
<protein>
    <submittedName>
        <fullName evidence="1">Uncharacterized protein</fullName>
    </submittedName>
</protein>
<keyword evidence="2" id="KW-1185">Reference proteome</keyword>
<evidence type="ECO:0000313" key="1">
    <source>
        <dbReference type="EMBL" id="KZS45971.1"/>
    </source>
</evidence>
<organism evidence="1 2">
    <name type="scientific">Paenibacillus glucanolyticus</name>
    <dbReference type="NCBI Taxonomy" id="59843"/>
    <lineage>
        <taxon>Bacteria</taxon>
        <taxon>Bacillati</taxon>
        <taxon>Bacillota</taxon>
        <taxon>Bacilli</taxon>
        <taxon>Bacillales</taxon>
        <taxon>Paenibacillaceae</taxon>
        <taxon>Paenibacillus</taxon>
    </lineage>
</organism>
<dbReference type="KEGG" id="pglu:A3958_08125"/>